<feature type="region of interest" description="Disordered" evidence="1">
    <location>
        <begin position="1"/>
        <end position="26"/>
    </location>
</feature>
<keyword evidence="2" id="KW-0812">Transmembrane</keyword>
<evidence type="ECO:0000313" key="5">
    <source>
        <dbReference type="Proteomes" id="UP001141950"/>
    </source>
</evidence>
<evidence type="ECO:0000259" key="3">
    <source>
        <dbReference type="Pfam" id="PF13539"/>
    </source>
</evidence>
<dbReference type="Gene3D" id="3.30.1380.10">
    <property type="match status" value="1"/>
</dbReference>
<keyword evidence="2" id="KW-0472">Membrane</keyword>
<dbReference type="InterPro" id="IPR009045">
    <property type="entry name" value="Zn_M74/Hedgehog-like"/>
</dbReference>
<proteinExistence type="predicted"/>
<organism evidence="4 5">
    <name type="scientific">Paenibacillus soyae</name>
    <dbReference type="NCBI Taxonomy" id="2969249"/>
    <lineage>
        <taxon>Bacteria</taxon>
        <taxon>Bacillati</taxon>
        <taxon>Bacillota</taxon>
        <taxon>Bacilli</taxon>
        <taxon>Bacillales</taxon>
        <taxon>Paenibacillaceae</taxon>
        <taxon>Paenibacillus</taxon>
    </lineage>
</organism>
<accession>A0A9X2MRP0</accession>
<evidence type="ECO:0000313" key="4">
    <source>
        <dbReference type="EMBL" id="MCR2804573.1"/>
    </source>
</evidence>
<dbReference type="Pfam" id="PF13539">
    <property type="entry name" value="Peptidase_M15_4"/>
    <property type="match status" value="1"/>
</dbReference>
<feature type="domain" description="Peptidase M15C" evidence="3">
    <location>
        <begin position="126"/>
        <end position="192"/>
    </location>
</feature>
<keyword evidence="2" id="KW-1133">Transmembrane helix</keyword>
<dbReference type="InterPro" id="IPR052179">
    <property type="entry name" value="DD-CPase-like"/>
</dbReference>
<sequence>MPPFEPNLRPGLASPPLPPQKGTPGRSRRLRNGLLVLFLFLVAASLLVYRYEHIARSIPFVEQEAPPIVALHPVVEAKSKELVAEAERIGISVLVTDGFRSHEEQNALYAKGRTTTGPIVTHVRGGASYHNYGLAVDFALLTPKGKAIWDLEYDGNDNGKADWHEVVAIAKRLGFSWGGDWDGFKDYPHLQMDFGYSIRQLMRGHYPHPPDAAEAADG</sequence>
<protein>
    <submittedName>
        <fullName evidence="4">M15 family metallopeptidase</fullName>
    </submittedName>
</protein>
<dbReference type="SUPFAM" id="SSF55166">
    <property type="entry name" value="Hedgehog/DD-peptidase"/>
    <property type="match status" value="1"/>
</dbReference>
<dbReference type="CDD" id="cd14845">
    <property type="entry name" value="L-Ala-D-Glu_peptidase_like"/>
    <property type="match status" value="1"/>
</dbReference>
<dbReference type="EMBL" id="JANIPJ010000007">
    <property type="protein sequence ID" value="MCR2804573.1"/>
    <property type="molecule type" value="Genomic_DNA"/>
</dbReference>
<name>A0A9X2MRP0_9BACL</name>
<dbReference type="RefSeq" id="WP_257445689.1">
    <property type="nucleotide sequence ID" value="NZ_JANIPJ010000007.1"/>
</dbReference>
<dbReference type="PANTHER" id="PTHR34385">
    <property type="entry name" value="D-ALANYL-D-ALANINE CARBOXYPEPTIDASE"/>
    <property type="match status" value="1"/>
</dbReference>
<dbReference type="Proteomes" id="UP001141950">
    <property type="component" value="Unassembled WGS sequence"/>
</dbReference>
<comment type="caution">
    <text evidence="4">The sequence shown here is derived from an EMBL/GenBank/DDBJ whole genome shotgun (WGS) entry which is preliminary data.</text>
</comment>
<feature type="transmembrane region" description="Helical" evidence="2">
    <location>
        <begin position="34"/>
        <end position="51"/>
    </location>
</feature>
<keyword evidence="5" id="KW-1185">Reference proteome</keyword>
<evidence type="ECO:0000256" key="2">
    <source>
        <dbReference type="SAM" id="Phobius"/>
    </source>
</evidence>
<dbReference type="GO" id="GO:0008233">
    <property type="term" value="F:peptidase activity"/>
    <property type="evidence" value="ECO:0007669"/>
    <property type="project" value="InterPro"/>
</dbReference>
<dbReference type="AlphaFoldDB" id="A0A9X2MRP0"/>
<dbReference type="PANTHER" id="PTHR34385:SF1">
    <property type="entry name" value="PEPTIDOGLYCAN L-ALANYL-D-GLUTAMATE ENDOPEPTIDASE CWLK"/>
    <property type="match status" value="1"/>
</dbReference>
<gene>
    <name evidence="4" type="ORF">NQZ67_11865</name>
</gene>
<dbReference type="InterPro" id="IPR039561">
    <property type="entry name" value="Peptidase_M15C"/>
</dbReference>
<evidence type="ECO:0000256" key="1">
    <source>
        <dbReference type="SAM" id="MobiDB-lite"/>
    </source>
</evidence>
<reference evidence="4" key="1">
    <citation type="submission" date="2022-08" db="EMBL/GenBank/DDBJ databases">
        <title>The genomic sequence of strain Paenibacillus sp. SCIV0701.</title>
        <authorList>
            <person name="Zhao H."/>
        </authorList>
    </citation>
    <scope>NUCLEOTIDE SEQUENCE</scope>
    <source>
        <strain evidence="4">SCIV0701</strain>
    </source>
</reference>